<reference evidence="1 2" key="1">
    <citation type="submission" date="2024-01" db="EMBL/GenBank/DDBJ databases">
        <title>Active colonisers of the gastrointestinal tract of Atlantic salmon farmed in a warm water region.</title>
        <authorList>
            <person name="Bowman J.P."/>
        </authorList>
    </citation>
    <scope>NUCLEOTIDE SEQUENCE [LARGE SCALE GENOMIC DNA]</scope>
    <source>
        <strain evidence="1 2">S4MW1</strain>
    </source>
</reference>
<protein>
    <submittedName>
        <fullName evidence="1">Uncharacterized protein</fullName>
    </submittedName>
</protein>
<comment type="caution">
    <text evidence="1">The sequence shown here is derived from an EMBL/GenBank/DDBJ whole genome shotgun (WGS) entry which is preliminary data.</text>
</comment>
<name>A0ABU6LG04_9GAMM</name>
<dbReference type="Proteomes" id="UP001339429">
    <property type="component" value="Unassembled WGS sequence"/>
</dbReference>
<evidence type="ECO:0000313" key="2">
    <source>
        <dbReference type="Proteomes" id="UP001339429"/>
    </source>
</evidence>
<keyword evidence="2" id="KW-1185">Reference proteome</keyword>
<dbReference type="EMBL" id="JAYXUD010000003">
    <property type="protein sequence ID" value="MEC6898268.1"/>
    <property type="molecule type" value="Genomic_DNA"/>
</dbReference>
<proteinExistence type="predicted"/>
<gene>
    <name evidence="1" type="ORF">VXS00_06405</name>
</gene>
<evidence type="ECO:0000313" key="1">
    <source>
        <dbReference type="EMBL" id="MEC6898268.1"/>
    </source>
</evidence>
<dbReference type="RefSeq" id="WP_279147206.1">
    <property type="nucleotide sequence ID" value="NZ_JAYXUC010000005.1"/>
</dbReference>
<organism evidence="1 2">
    <name type="scientific">Photobacterium piscicola</name>
    <dbReference type="NCBI Taxonomy" id="1378299"/>
    <lineage>
        <taxon>Bacteria</taxon>
        <taxon>Pseudomonadati</taxon>
        <taxon>Pseudomonadota</taxon>
        <taxon>Gammaproteobacteria</taxon>
        <taxon>Vibrionales</taxon>
        <taxon>Vibrionaceae</taxon>
        <taxon>Photobacterium</taxon>
    </lineage>
</organism>
<sequence>MCHAADTYSSIEQVRPALEVNIANIIKGDAEKKSSVILGVNQSIYVIDL</sequence>
<accession>A0ABU6LG04</accession>